<accession>A0A0C2X5N2</accession>
<evidence type="ECO:0000256" key="1">
    <source>
        <dbReference type="SAM" id="MobiDB-lite"/>
    </source>
</evidence>
<feature type="compositionally biased region" description="Basic residues" evidence="1">
    <location>
        <begin position="95"/>
        <end position="106"/>
    </location>
</feature>
<name>A0A0C2X5N2_AMAMK</name>
<proteinExistence type="predicted"/>
<evidence type="ECO:0000313" key="2">
    <source>
        <dbReference type="EMBL" id="KIL69627.1"/>
    </source>
</evidence>
<dbReference type="AlphaFoldDB" id="A0A0C2X5N2"/>
<gene>
    <name evidence="2" type="ORF">M378DRAFT_156857</name>
</gene>
<sequence length="173" mass="20087">MPRDRLSQLTVSQLNELLDLADFPAVGTAIRVRIRKLVREVFDLHTRLRCQEDKWPIFREKLVEIFPPLRNFPHRIEVLYAYARRSATDQISRQIAKRTSPKRKRQLSQPSRLTYADTGDVDIKQESGTQVQVHDCSLIIRPTSSAIHLIRSSYCEEIPTQGRISTPTCRCYP</sequence>
<organism evidence="2 3">
    <name type="scientific">Amanita muscaria (strain Koide BX008)</name>
    <dbReference type="NCBI Taxonomy" id="946122"/>
    <lineage>
        <taxon>Eukaryota</taxon>
        <taxon>Fungi</taxon>
        <taxon>Dikarya</taxon>
        <taxon>Basidiomycota</taxon>
        <taxon>Agaricomycotina</taxon>
        <taxon>Agaricomycetes</taxon>
        <taxon>Agaricomycetidae</taxon>
        <taxon>Agaricales</taxon>
        <taxon>Pluteineae</taxon>
        <taxon>Amanitaceae</taxon>
        <taxon>Amanita</taxon>
    </lineage>
</organism>
<dbReference type="HOGENOM" id="CLU_1547151_0_0_1"/>
<feature type="region of interest" description="Disordered" evidence="1">
    <location>
        <begin position="92"/>
        <end position="111"/>
    </location>
</feature>
<protein>
    <submittedName>
        <fullName evidence="2">Uncharacterized protein</fullName>
    </submittedName>
</protein>
<keyword evidence="3" id="KW-1185">Reference proteome</keyword>
<reference evidence="2 3" key="1">
    <citation type="submission" date="2014-04" db="EMBL/GenBank/DDBJ databases">
        <title>Evolutionary Origins and Diversification of the Mycorrhizal Mutualists.</title>
        <authorList>
            <consortium name="DOE Joint Genome Institute"/>
            <consortium name="Mycorrhizal Genomics Consortium"/>
            <person name="Kohler A."/>
            <person name="Kuo A."/>
            <person name="Nagy L.G."/>
            <person name="Floudas D."/>
            <person name="Copeland A."/>
            <person name="Barry K.W."/>
            <person name="Cichocki N."/>
            <person name="Veneault-Fourrey C."/>
            <person name="LaButti K."/>
            <person name="Lindquist E.A."/>
            <person name="Lipzen A."/>
            <person name="Lundell T."/>
            <person name="Morin E."/>
            <person name="Murat C."/>
            <person name="Riley R."/>
            <person name="Ohm R."/>
            <person name="Sun H."/>
            <person name="Tunlid A."/>
            <person name="Henrissat B."/>
            <person name="Grigoriev I.V."/>
            <person name="Hibbett D.S."/>
            <person name="Martin F."/>
        </authorList>
    </citation>
    <scope>NUCLEOTIDE SEQUENCE [LARGE SCALE GENOMIC DNA]</scope>
    <source>
        <strain evidence="2 3">Koide BX008</strain>
    </source>
</reference>
<dbReference type="InParanoid" id="A0A0C2X5N2"/>
<dbReference type="EMBL" id="KN818225">
    <property type="protein sequence ID" value="KIL69627.1"/>
    <property type="molecule type" value="Genomic_DNA"/>
</dbReference>
<dbReference type="Proteomes" id="UP000054549">
    <property type="component" value="Unassembled WGS sequence"/>
</dbReference>
<evidence type="ECO:0000313" key="3">
    <source>
        <dbReference type="Proteomes" id="UP000054549"/>
    </source>
</evidence>